<dbReference type="EC" id="2.1.1.221" evidence="1"/>
<organism evidence="7 8">
    <name type="scientific">Dreissena polymorpha</name>
    <name type="common">Zebra mussel</name>
    <name type="synonym">Mytilus polymorpha</name>
    <dbReference type="NCBI Taxonomy" id="45954"/>
    <lineage>
        <taxon>Eukaryota</taxon>
        <taxon>Metazoa</taxon>
        <taxon>Spiralia</taxon>
        <taxon>Lophotrochozoa</taxon>
        <taxon>Mollusca</taxon>
        <taxon>Bivalvia</taxon>
        <taxon>Autobranchia</taxon>
        <taxon>Heteroconchia</taxon>
        <taxon>Euheterodonta</taxon>
        <taxon>Imparidentia</taxon>
        <taxon>Neoheterodontei</taxon>
        <taxon>Myida</taxon>
        <taxon>Dreissenoidea</taxon>
        <taxon>Dreissenidae</taxon>
        <taxon>Dreissena</taxon>
    </lineage>
</organism>
<evidence type="ECO:0000259" key="6">
    <source>
        <dbReference type="PROSITE" id="PS51675"/>
    </source>
</evidence>
<feature type="domain" description="SAM-dependent MTase TRM10-type" evidence="6">
    <location>
        <begin position="115"/>
        <end position="304"/>
    </location>
</feature>
<sequence>MSKWCRQVFVLITRQFSSKKSQDDIWRAHDGTVLDKQYEEKKKTVEGFIEYLKENRKEVPDELTTDEWHHMLKSCDSFPEYRAYLRKLFQKHRDQSIDTSQIHGLYGLPNENQYYLSKYIQGVNSGRRVIIDLNYDYCDPNHNGLLTQCLIIADVNIHHRQPLHLNFTGLRRNTRVFNLFKSNSDFFTKTSDCFEEDFMSIFHPRKNLVYLSPHGRPMPDYMGNEIFVIGGLIDMDRSQRLSQRRAKELGIRCASFPQTRFHGRQITLKMQSVFRVLLDLNLGLTWQEALSKYISEVRQRKVGEPQEPFVITV</sequence>
<keyword evidence="4" id="KW-0949">S-adenosyl-L-methionine</keyword>
<evidence type="ECO:0000256" key="3">
    <source>
        <dbReference type="ARBA" id="ARBA00022679"/>
    </source>
</evidence>
<dbReference type="Gene3D" id="3.40.1280.30">
    <property type="match status" value="1"/>
</dbReference>
<comment type="catalytic activity">
    <reaction evidence="5">
        <text>guanosine(9) in tRNA + S-adenosyl-L-methionine = N(1)-methylguanosine(9) in tRNA + S-adenosyl-L-homocysteine + H(+)</text>
        <dbReference type="Rhea" id="RHEA:43156"/>
        <dbReference type="Rhea" id="RHEA-COMP:10367"/>
        <dbReference type="Rhea" id="RHEA-COMP:10368"/>
        <dbReference type="ChEBI" id="CHEBI:15378"/>
        <dbReference type="ChEBI" id="CHEBI:57856"/>
        <dbReference type="ChEBI" id="CHEBI:59789"/>
        <dbReference type="ChEBI" id="CHEBI:73542"/>
        <dbReference type="ChEBI" id="CHEBI:74269"/>
        <dbReference type="EC" id="2.1.1.221"/>
    </reaction>
</comment>
<reference evidence="7" key="1">
    <citation type="journal article" date="2019" name="bioRxiv">
        <title>The Genome of the Zebra Mussel, Dreissena polymorpha: A Resource for Invasive Species Research.</title>
        <authorList>
            <person name="McCartney M.A."/>
            <person name="Auch B."/>
            <person name="Kono T."/>
            <person name="Mallez S."/>
            <person name="Zhang Y."/>
            <person name="Obille A."/>
            <person name="Becker A."/>
            <person name="Abrahante J.E."/>
            <person name="Garbe J."/>
            <person name="Badalamenti J.P."/>
            <person name="Herman A."/>
            <person name="Mangelson H."/>
            <person name="Liachko I."/>
            <person name="Sullivan S."/>
            <person name="Sone E.D."/>
            <person name="Koren S."/>
            <person name="Silverstein K.A.T."/>
            <person name="Beckman K.B."/>
            <person name="Gohl D.M."/>
        </authorList>
    </citation>
    <scope>NUCLEOTIDE SEQUENCE</scope>
    <source>
        <strain evidence="7">Duluth1</strain>
        <tissue evidence="7">Whole animal</tissue>
    </source>
</reference>
<evidence type="ECO:0000256" key="4">
    <source>
        <dbReference type="ARBA" id="ARBA00022691"/>
    </source>
</evidence>
<dbReference type="GO" id="GO:0008168">
    <property type="term" value="F:methyltransferase activity"/>
    <property type="evidence" value="ECO:0007669"/>
    <property type="project" value="UniProtKB-KW"/>
</dbReference>
<dbReference type="GO" id="GO:0002939">
    <property type="term" value="P:tRNA N1-guanine methylation"/>
    <property type="evidence" value="ECO:0007669"/>
    <property type="project" value="TreeGrafter"/>
</dbReference>
<evidence type="ECO:0000256" key="1">
    <source>
        <dbReference type="ARBA" id="ARBA00012797"/>
    </source>
</evidence>
<name>A0A9D4GGY8_DREPO</name>
<comment type="caution">
    <text evidence="7">The sequence shown here is derived from an EMBL/GenBank/DDBJ whole genome shotgun (WGS) entry which is preliminary data.</text>
</comment>
<dbReference type="InterPro" id="IPR007356">
    <property type="entry name" value="tRNA_m1G_MeTrfase_euk"/>
</dbReference>
<evidence type="ECO:0000256" key="5">
    <source>
        <dbReference type="ARBA" id="ARBA00048434"/>
    </source>
</evidence>
<dbReference type="InterPro" id="IPR038459">
    <property type="entry name" value="MT_TRM10-typ_sf"/>
</dbReference>
<dbReference type="AlphaFoldDB" id="A0A9D4GGY8"/>
<reference evidence="7" key="2">
    <citation type="submission" date="2020-11" db="EMBL/GenBank/DDBJ databases">
        <authorList>
            <person name="McCartney M.A."/>
            <person name="Auch B."/>
            <person name="Kono T."/>
            <person name="Mallez S."/>
            <person name="Becker A."/>
            <person name="Gohl D.M."/>
            <person name="Silverstein K.A.T."/>
            <person name="Koren S."/>
            <person name="Bechman K.B."/>
            <person name="Herman A."/>
            <person name="Abrahante J.E."/>
            <person name="Garbe J."/>
        </authorList>
    </citation>
    <scope>NUCLEOTIDE SEQUENCE</scope>
    <source>
        <strain evidence="7">Duluth1</strain>
        <tissue evidence="7">Whole animal</tissue>
    </source>
</reference>
<keyword evidence="3" id="KW-0808">Transferase</keyword>
<evidence type="ECO:0000313" key="7">
    <source>
        <dbReference type="EMBL" id="KAH3817186.1"/>
    </source>
</evidence>
<protein>
    <recommendedName>
        <fullName evidence="1">tRNA (guanine(9)-N(1))-methyltransferase</fullName>
        <ecNumber evidence="1">2.1.1.221</ecNumber>
    </recommendedName>
</protein>
<evidence type="ECO:0000313" key="8">
    <source>
        <dbReference type="Proteomes" id="UP000828390"/>
    </source>
</evidence>
<evidence type="ECO:0000256" key="2">
    <source>
        <dbReference type="ARBA" id="ARBA00022603"/>
    </source>
</evidence>
<dbReference type="PROSITE" id="PS51675">
    <property type="entry name" value="SAM_MT_TRM10"/>
    <property type="match status" value="1"/>
</dbReference>
<dbReference type="PANTHER" id="PTHR13563:SF13">
    <property type="entry name" value="TRNA METHYLTRANSFERASE 10 HOMOLOG A"/>
    <property type="match status" value="1"/>
</dbReference>
<proteinExistence type="predicted"/>
<keyword evidence="8" id="KW-1185">Reference proteome</keyword>
<dbReference type="PANTHER" id="PTHR13563">
    <property type="entry name" value="TRNA (GUANINE-9-) METHYLTRANSFERASE"/>
    <property type="match status" value="1"/>
</dbReference>
<keyword evidence="2" id="KW-0489">Methyltransferase</keyword>
<accession>A0A9D4GGY8</accession>
<dbReference type="GO" id="GO:0005634">
    <property type="term" value="C:nucleus"/>
    <property type="evidence" value="ECO:0007669"/>
    <property type="project" value="TreeGrafter"/>
</dbReference>
<dbReference type="InterPro" id="IPR028564">
    <property type="entry name" value="MT_TRM10-typ"/>
</dbReference>
<dbReference type="GO" id="GO:0000049">
    <property type="term" value="F:tRNA binding"/>
    <property type="evidence" value="ECO:0007669"/>
    <property type="project" value="TreeGrafter"/>
</dbReference>
<dbReference type="Proteomes" id="UP000828390">
    <property type="component" value="Unassembled WGS sequence"/>
</dbReference>
<gene>
    <name evidence="7" type="ORF">DPMN_118716</name>
</gene>
<dbReference type="EMBL" id="JAIWYP010000005">
    <property type="protein sequence ID" value="KAH3817186.1"/>
    <property type="molecule type" value="Genomic_DNA"/>
</dbReference>